<keyword evidence="4" id="KW-1185">Reference proteome</keyword>
<evidence type="ECO:0000313" key="4">
    <source>
        <dbReference type="Proteomes" id="UP001370758"/>
    </source>
</evidence>
<feature type="region of interest" description="Disordered" evidence="1">
    <location>
        <begin position="185"/>
        <end position="216"/>
    </location>
</feature>
<evidence type="ECO:0000256" key="1">
    <source>
        <dbReference type="SAM" id="MobiDB-lite"/>
    </source>
</evidence>
<feature type="compositionally biased region" description="Pro residues" evidence="1">
    <location>
        <begin position="193"/>
        <end position="205"/>
    </location>
</feature>
<evidence type="ECO:0000256" key="2">
    <source>
        <dbReference type="SAM" id="SignalP"/>
    </source>
</evidence>
<dbReference type="AlphaFoldDB" id="A0AAV9W8W9"/>
<feature type="chain" id="PRO_5043967768" evidence="2">
    <location>
        <begin position="22"/>
        <end position="216"/>
    </location>
</feature>
<reference evidence="3 4" key="1">
    <citation type="submission" date="2023-08" db="EMBL/GenBank/DDBJ databases">
        <authorList>
            <person name="Palmer J.M."/>
        </authorList>
    </citation>
    <scope>NUCLEOTIDE SEQUENCE [LARGE SCALE GENOMIC DNA]</scope>
    <source>
        <strain evidence="3 4">TWF481</strain>
    </source>
</reference>
<organism evidence="3 4">
    <name type="scientific">Arthrobotrys musiformis</name>
    <dbReference type="NCBI Taxonomy" id="47236"/>
    <lineage>
        <taxon>Eukaryota</taxon>
        <taxon>Fungi</taxon>
        <taxon>Dikarya</taxon>
        <taxon>Ascomycota</taxon>
        <taxon>Pezizomycotina</taxon>
        <taxon>Orbiliomycetes</taxon>
        <taxon>Orbiliales</taxon>
        <taxon>Orbiliaceae</taxon>
        <taxon>Arthrobotrys</taxon>
    </lineage>
</organism>
<protein>
    <submittedName>
        <fullName evidence="3">Uncharacterized protein</fullName>
    </submittedName>
</protein>
<accession>A0AAV9W8W9</accession>
<dbReference type="Proteomes" id="UP001370758">
    <property type="component" value="Unassembled WGS sequence"/>
</dbReference>
<name>A0AAV9W8W9_9PEZI</name>
<proteinExistence type="predicted"/>
<comment type="caution">
    <text evidence="3">The sequence shown here is derived from an EMBL/GenBank/DDBJ whole genome shotgun (WGS) entry which is preliminary data.</text>
</comment>
<keyword evidence="2" id="KW-0732">Signal</keyword>
<sequence length="216" mass="23261">MQLVTSIFALLLFSLAQPGSASNYRLKNAACETETVISIKYKTTITIRTPPKTVTIKAPAPPPKTVTTVRNNGCNPDTFPEFVSKYGWTCTHKNGAVIPETTSKPTPTGDGFGKCPPSVIVTATATGCPTVRCVDKPVNLCPEYDIPPPSPWICGCTSRPPNTSTYSKQCPQCCPPGPTPEYVNKDQCLSTKEPPPSKPANPTPTPKEIQEPLEER</sequence>
<feature type="signal peptide" evidence="2">
    <location>
        <begin position="1"/>
        <end position="21"/>
    </location>
</feature>
<gene>
    <name evidence="3" type="ORF">TWF481_008188</name>
</gene>
<evidence type="ECO:0000313" key="3">
    <source>
        <dbReference type="EMBL" id="KAK6503155.1"/>
    </source>
</evidence>
<dbReference type="EMBL" id="JAVHJL010000005">
    <property type="protein sequence ID" value="KAK6503155.1"/>
    <property type="molecule type" value="Genomic_DNA"/>
</dbReference>